<dbReference type="AlphaFoldDB" id="A0A9D3UWL0"/>
<evidence type="ECO:0000256" key="6">
    <source>
        <dbReference type="ARBA" id="ARBA00023157"/>
    </source>
</evidence>
<reference evidence="9 10" key="1">
    <citation type="journal article" date="2021" name="Plant Biotechnol. J.">
        <title>Multi-omics assisted identification of the key and species-specific regulatory components of drought-tolerant mechanisms in Gossypium stocksii.</title>
        <authorList>
            <person name="Yu D."/>
            <person name="Ke L."/>
            <person name="Zhang D."/>
            <person name="Wu Y."/>
            <person name="Sun Y."/>
            <person name="Mei J."/>
            <person name="Sun J."/>
            <person name="Sun Y."/>
        </authorList>
    </citation>
    <scope>NUCLEOTIDE SEQUENCE [LARGE SCALE GENOMIC DNA]</scope>
    <source>
        <strain evidence="10">cv. E1</strain>
        <tissue evidence="9">Leaf</tissue>
    </source>
</reference>
<dbReference type="InterPro" id="IPR000668">
    <property type="entry name" value="Peptidase_C1A_C"/>
</dbReference>
<dbReference type="SMART" id="SM00645">
    <property type="entry name" value="Pept_C1"/>
    <property type="match status" value="1"/>
</dbReference>
<evidence type="ECO:0000256" key="4">
    <source>
        <dbReference type="ARBA" id="ARBA00022801"/>
    </source>
</evidence>
<dbReference type="PROSITE" id="PS00639">
    <property type="entry name" value="THIOL_PROTEASE_HIS"/>
    <property type="match status" value="1"/>
</dbReference>
<organism evidence="9 10">
    <name type="scientific">Gossypium stocksii</name>
    <dbReference type="NCBI Taxonomy" id="47602"/>
    <lineage>
        <taxon>Eukaryota</taxon>
        <taxon>Viridiplantae</taxon>
        <taxon>Streptophyta</taxon>
        <taxon>Embryophyta</taxon>
        <taxon>Tracheophyta</taxon>
        <taxon>Spermatophyta</taxon>
        <taxon>Magnoliopsida</taxon>
        <taxon>eudicotyledons</taxon>
        <taxon>Gunneridae</taxon>
        <taxon>Pentapetalae</taxon>
        <taxon>rosids</taxon>
        <taxon>malvids</taxon>
        <taxon>Malvales</taxon>
        <taxon>Malvaceae</taxon>
        <taxon>Malvoideae</taxon>
        <taxon>Gossypium</taxon>
    </lineage>
</organism>
<dbReference type="SUPFAM" id="SSF54001">
    <property type="entry name" value="Cysteine proteinases"/>
    <property type="match status" value="1"/>
</dbReference>
<keyword evidence="3" id="KW-0732">Signal</keyword>
<keyword evidence="2" id="KW-0645">Protease</keyword>
<gene>
    <name evidence="9" type="ORF">J1N35_028650</name>
</gene>
<dbReference type="SMART" id="SM00848">
    <property type="entry name" value="Inhibitor_I29"/>
    <property type="match status" value="1"/>
</dbReference>
<dbReference type="InterPro" id="IPR038765">
    <property type="entry name" value="Papain-like_cys_pep_sf"/>
</dbReference>
<evidence type="ECO:0000256" key="3">
    <source>
        <dbReference type="ARBA" id="ARBA00022729"/>
    </source>
</evidence>
<dbReference type="PANTHER" id="PTHR12411">
    <property type="entry name" value="CYSTEINE PROTEASE FAMILY C1-RELATED"/>
    <property type="match status" value="1"/>
</dbReference>
<keyword evidence="4" id="KW-0378">Hydrolase</keyword>
<evidence type="ECO:0000259" key="7">
    <source>
        <dbReference type="SMART" id="SM00645"/>
    </source>
</evidence>
<name>A0A9D3UWL0_9ROSI</name>
<keyword evidence="10" id="KW-1185">Reference proteome</keyword>
<evidence type="ECO:0000259" key="8">
    <source>
        <dbReference type="SMART" id="SM00848"/>
    </source>
</evidence>
<dbReference type="InterPro" id="IPR013128">
    <property type="entry name" value="Peptidase_C1A"/>
</dbReference>
<keyword evidence="5" id="KW-0788">Thiol protease</keyword>
<dbReference type="InterPro" id="IPR039417">
    <property type="entry name" value="Peptidase_C1A_papain-like"/>
</dbReference>
<evidence type="ECO:0000256" key="1">
    <source>
        <dbReference type="ARBA" id="ARBA00008455"/>
    </source>
</evidence>
<dbReference type="FunFam" id="3.90.70.10:FF:000067">
    <property type="entry name" value="Senescence-specific cysteine protease"/>
    <property type="match status" value="1"/>
</dbReference>
<feature type="domain" description="Cathepsin propeptide inhibitor" evidence="8">
    <location>
        <begin position="14"/>
        <end position="71"/>
    </location>
</feature>
<dbReference type="OrthoDB" id="10253408at2759"/>
<proteinExistence type="inferred from homology"/>
<dbReference type="CDD" id="cd02248">
    <property type="entry name" value="Peptidase_C1A"/>
    <property type="match status" value="1"/>
</dbReference>
<evidence type="ECO:0000256" key="2">
    <source>
        <dbReference type="ARBA" id="ARBA00022670"/>
    </source>
</evidence>
<evidence type="ECO:0008006" key="11">
    <source>
        <dbReference type="Google" id="ProtNLM"/>
    </source>
</evidence>
<feature type="domain" description="Peptidase C1A papain C-terminal" evidence="7">
    <location>
        <begin position="100"/>
        <end position="311"/>
    </location>
</feature>
<dbReference type="Proteomes" id="UP000828251">
    <property type="component" value="Unassembled WGS sequence"/>
</dbReference>
<dbReference type="Gene3D" id="3.90.70.10">
    <property type="entry name" value="Cysteine proteinases"/>
    <property type="match status" value="1"/>
</dbReference>
<evidence type="ECO:0000313" key="9">
    <source>
        <dbReference type="EMBL" id="KAH1063663.1"/>
    </source>
</evidence>
<evidence type="ECO:0000256" key="5">
    <source>
        <dbReference type="ARBA" id="ARBA00022807"/>
    </source>
</evidence>
<dbReference type="InterPro" id="IPR025660">
    <property type="entry name" value="Pept_his_AS"/>
</dbReference>
<dbReference type="InterPro" id="IPR025661">
    <property type="entry name" value="Pept_asp_AS"/>
</dbReference>
<protein>
    <recommendedName>
        <fullName evidence="11">Peptidase C1A papain C-terminal domain-containing protein</fullName>
    </recommendedName>
</protein>
<dbReference type="Pfam" id="PF00112">
    <property type="entry name" value="Peptidase_C1"/>
    <property type="match status" value="1"/>
</dbReference>
<dbReference type="InterPro" id="IPR013201">
    <property type="entry name" value="Prot_inhib_I29"/>
</dbReference>
<sequence>MSRTIYESAIVDKHEQWIVDYSRKYESKLEKEKRLNIFKDNLKYIESFNNDKNKSFKLSLNKFADMTHDEFIVAHTGYKMGDNSSMSQSTSFMYESFSDVPTSIDWRAKGTVTAIKNQGDCVAAIEGIIQIKTGKLISLSEQQLLDCSTNGGNQGCRGGWMLNAFDYIVQNQGITTEEDYPYQSMPETCDTEKQINRVDVIINGYQMVPINDEQALLKVVANQPISVAIEGHGQDFIYYSSGVFTGDCGNTLSHAVTIVGYGISEEGLDYWLIKNSWGKTWGENGYMRIQRNVNTQGGLWCRRHESFVYIQYFKLI</sequence>
<dbReference type="GO" id="GO:0006508">
    <property type="term" value="P:proteolysis"/>
    <property type="evidence" value="ECO:0007669"/>
    <property type="project" value="UniProtKB-KW"/>
</dbReference>
<comment type="caution">
    <text evidence="9">The sequence shown here is derived from an EMBL/GenBank/DDBJ whole genome shotgun (WGS) entry which is preliminary data.</text>
</comment>
<dbReference type="PROSITE" id="PS00640">
    <property type="entry name" value="THIOL_PROTEASE_ASN"/>
    <property type="match status" value="1"/>
</dbReference>
<dbReference type="EMBL" id="JAIQCV010000009">
    <property type="protein sequence ID" value="KAH1063663.1"/>
    <property type="molecule type" value="Genomic_DNA"/>
</dbReference>
<keyword evidence="6" id="KW-1015">Disulfide bond</keyword>
<dbReference type="Pfam" id="PF08246">
    <property type="entry name" value="Inhibitor_I29"/>
    <property type="match status" value="1"/>
</dbReference>
<accession>A0A9D3UWL0</accession>
<comment type="similarity">
    <text evidence="1">Belongs to the peptidase C1 family.</text>
</comment>
<evidence type="ECO:0000313" key="10">
    <source>
        <dbReference type="Proteomes" id="UP000828251"/>
    </source>
</evidence>
<dbReference type="GO" id="GO:0008234">
    <property type="term" value="F:cysteine-type peptidase activity"/>
    <property type="evidence" value="ECO:0007669"/>
    <property type="project" value="UniProtKB-KW"/>
</dbReference>